<name>A0AAV9Z1T3_9AGAR</name>
<proteinExistence type="predicted"/>
<organism evidence="1 2">
    <name type="scientific">Favolaschia claudopus</name>
    <dbReference type="NCBI Taxonomy" id="2862362"/>
    <lineage>
        <taxon>Eukaryota</taxon>
        <taxon>Fungi</taxon>
        <taxon>Dikarya</taxon>
        <taxon>Basidiomycota</taxon>
        <taxon>Agaricomycotina</taxon>
        <taxon>Agaricomycetes</taxon>
        <taxon>Agaricomycetidae</taxon>
        <taxon>Agaricales</taxon>
        <taxon>Marasmiineae</taxon>
        <taxon>Mycenaceae</taxon>
        <taxon>Favolaschia</taxon>
    </lineage>
</organism>
<reference evidence="1 2" key="1">
    <citation type="journal article" date="2024" name="J Genomics">
        <title>Draft genome sequencing and assembly of Favolaschia claudopus CIRM-BRFM 2984 isolated from oak limbs.</title>
        <authorList>
            <person name="Navarro D."/>
            <person name="Drula E."/>
            <person name="Chaduli D."/>
            <person name="Cazenave R."/>
            <person name="Ahrendt S."/>
            <person name="Wang J."/>
            <person name="Lipzen A."/>
            <person name="Daum C."/>
            <person name="Barry K."/>
            <person name="Grigoriev I.V."/>
            <person name="Favel A."/>
            <person name="Rosso M.N."/>
            <person name="Martin F."/>
        </authorList>
    </citation>
    <scope>NUCLEOTIDE SEQUENCE [LARGE SCALE GENOMIC DNA]</scope>
    <source>
        <strain evidence="1 2">CIRM-BRFM 2984</strain>
    </source>
</reference>
<dbReference type="Proteomes" id="UP001362999">
    <property type="component" value="Unassembled WGS sequence"/>
</dbReference>
<keyword evidence="2" id="KW-1185">Reference proteome</keyword>
<accession>A0AAV9Z1T3</accession>
<protein>
    <submittedName>
        <fullName evidence="1">Uncharacterized protein</fullName>
    </submittedName>
</protein>
<comment type="caution">
    <text evidence="1">The sequence shown here is derived from an EMBL/GenBank/DDBJ whole genome shotgun (WGS) entry which is preliminary data.</text>
</comment>
<dbReference type="EMBL" id="JAWWNJ010000240">
    <property type="protein sequence ID" value="KAK6968932.1"/>
    <property type="molecule type" value="Genomic_DNA"/>
</dbReference>
<dbReference type="AlphaFoldDB" id="A0AAV9Z1T3"/>
<evidence type="ECO:0000313" key="1">
    <source>
        <dbReference type="EMBL" id="KAK6968932.1"/>
    </source>
</evidence>
<sequence>VHPFSYAQIIGIFHADILNLADGPGAKIQTKEFLWIRRYRIDKTFRAGFKRRRLHRLEFLPDSDPQAFGFLDPDEVIRGSHIIPAFARGRTTTLLANGSIGRLPRAGLAEKMSTGAYILFQRKSASLKV</sequence>
<feature type="non-terminal residue" evidence="1">
    <location>
        <position position="1"/>
    </location>
</feature>
<evidence type="ECO:0000313" key="2">
    <source>
        <dbReference type="Proteomes" id="UP001362999"/>
    </source>
</evidence>
<gene>
    <name evidence="1" type="ORF">R3P38DRAFT_2589238</name>
</gene>